<evidence type="ECO:0000256" key="4">
    <source>
        <dbReference type="ARBA" id="ARBA00022786"/>
    </source>
</evidence>
<dbReference type="Proteomes" id="UP001189429">
    <property type="component" value="Unassembled WGS sequence"/>
</dbReference>
<comment type="catalytic activity">
    <reaction evidence="1">
        <text>Thiol-dependent hydrolysis of ester, thioester, amide, peptide and isopeptide bonds formed by the C-terminal Gly of ubiquitin (a 76-residue protein attached to proteins as an intracellular targeting signal).</text>
        <dbReference type="EC" id="3.4.19.12"/>
    </reaction>
</comment>
<feature type="region of interest" description="Disordered" evidence="7">
    <location>
        <begin position="3479"/>
        <end position="3505"/>
    </location>
</feature>
<organism evidence="9 10">
    <name type="scientific">Prorocentrum cordatum</name>
    <dbReference type="NCBI Taxonomy" id="2364126"/>
    <lineage>
        <taxon>Eukaryota</taxon>
        <taxon>Sar</taxon>
        <taxon>Alveolata</taxon>
        <taxon>Dinophyceae</taxon>
        <taxon>Prorocentrales</taxon>
        <taxon>Prorocentraceae</taxon>
        <taxon>Prorocentrum</taxon>
    </lineage>
</organism>
<gene>
    <name evidence="9" type="ORF">PCOR1329_LOCUS55281</name>
</gene>
<keyword evidence="3" id="KW-0645">Protease</keyword>
<evidence type="ECO:0000256" key="2">
    <source>
        <dbReference type="ARBA" id="ARBA00012759"/>
    </source>
</evidence>
<dbReference type="PROSITE" id="PS00018">
    <property type="entry name" value="EF_HAND_1"/>
    <property type="match status" value="1"/>
</dbReference>
<feature type="compositionally biased region" description="Acidic residues" evidence="7">
    <location>
        <begin position="3006"/>
        <end position="3026"/>
    </location>
</feature>
<evidence type="ECO:0000256" key="3">
    <source>
        <dbReference type="ARBA" id="ARBA00022670"/>
    </source>
</evidence>
<evidence type="ECO:0000313" key="10">
    <source>
        <dbReference type="Proteomes" id="UP001189429"/>
    </source>
</evidence>
<feature type="non-terminal residue" evidence="9">
    <location>
        <position position="1"/>
    </location>
</feature>
<evidence type="ECO:0000256" key="1">
    <source>
        <dbReference type="ARBA" id="ARBA00000707"/>
    </source>
</evidence>
<reference evidence="9" key="1">
    <citation type="submission" date="2023-10" db="EMBL/GenBank/DDBJ databases">
        <authorList>
            <person name="Chen Y."/>
            <person name="Shah S."/>
            <person name="Dougan E. K."/>
            <person name="Thang M."/>
            <person name="Chan C."/>
        </authorList>
    </citation>
    <scope>NUCLEOTIDE SEQUENCE [LARGE SCALE GENOMIC DNA]</scope>
</reference>
<dbReference type="Pfam" id="PF12359">
    <property type="entry name" value="DUF3645"/>
    <property type="match status" value="1"/>
</dbReference>
<dbReference type="Pfam" id="PF12340">
    <property type="entry name" value="DUF3638"/>
    <property type="match status" value="1"/>
</dbReference>
<dbReference type="EMBL" id="CAUYUJ010016772">
    <property type="protein sequence ID" value="CAK0868701.1"/>
    <property type="molecule type" value="Genomic_DNA"/>
</dbReference>
<keyword evidence="4" id="KW-0833">Ubl conjugation pathway</keyword>
<dbReference type="EC" id="3.4.19.12" evidence="2"/>
<dbReference type="InterPro" id="IPR002048">
    <property type="entry name" value="EF_hand_dom"/>
</dbReference>
<dbReference type="InterPro" id="IPR022099">
    <property type="entry name" value="DUF3638"/>
</dbReference>
<evidence type="ECO:0000256" key="6">
    <source>
        <dbReference type="ARBA" id="ARBA00022807"/>
    </source>
</evidence>
<keyword evidence="6" id="KW-0788">Thiol protease</keyword>
<dbReference type="PANTHER" id="PTHR13367:SF28">
    <property type="entry name" value="UBIQUITIN THIOESTERASE ZRANB1"/>
    <property type="match status" value="1"/>
</dbReference>
<feature type="region of interest" description="Disordered" evidence="7">
    <location>
        <begin position="3006"/>
        <end position="3042"/>
    </location>
</feature>
<dbReference type="InterPro" id="IPR018247">
    <property type="entry name" value="EF_Hand_1_Ca_BS"/>
</dbReference>
<sequence length="3519" mass="383388">VSDESCSFGGFSRLAEAGDCAHLAGSAQAFDAALPVPLVLVPGAAADLHGAVGVLCQCSRMCQLLLRQRHLVPHADFHAAALVQHVFMNVLPVPLPAAPRGAALPEACFWRREPMSSEAQALLAQELAKLVRHFAAASLSLAPTPHLHAARLLTVGAAVAILDAATRQVPSDAPALFSRVYSGELQRGARCQGFGLAPFALAEEMRELSLREPRAVWVRARLLDYLASVRPADGRSVLGFADMRPSPGDRELVQRLLLLGGFARGRGAAASSLPQYLCGEHPEFLATFPCLAALRDVSFLLRWLCVPVPLDRRRRDGQPWQPADVELRWQYVAGEDRLKVEAFQQRPLSLCREREQGGLWAAMARLGGTAQEARRWPSPAAASSAARCEVKSEDDTLHMTEPCTFGERLTLGDAERLLAYLTVPYLRVPLCLQFFNDRSRFGALAHPPLQAMLDAVLFEPGSFAEEDGGAEVAQVPAARAGPDAAAAYYATAAGRFVHELAHSPGAVLHELDGIFKLAMERDTPAYLPGAAAVLYAVRLWVRAAALAAAVARDSSEGAREPARGFACGSAEAAKVLGDRASSWGWRLRLEAVPTLERWCSRAMEEAAGSDVACAIWLHLALIYRWGDELSARGVSTLICAEVYVNANLKMGQDADGDNDPGKTRSELLGFADTEIFELFHATRPRIYEWLRREGGGRDRILEHVVATVASSQVAQGAEDAVVLGRRWVELEDFWDGSGRFATSAPAAVSPELADESFSNWLAASTDAAPVEVNINIGQLQFRQRTVTPVPEDVLALPEFREVFPQVDAGASRLMWALVECSQNRERYRFAGSRYEFRLWRKPVVEPSEGIFCRSYPRNKDDGEDWIEATLRAVPELQELLHDNGTEWKLPRNPQTGHMAQLRIVCGCSQDMEVQYGDDYGYVDPHLAGAVKELDIFRETSTPQRAPVVHVYEMTMCGPRSVRTQVFTSDAAWSYAAFDAAPGAGASCAAEASPAASTPASVSRARTRSASFIPIDGGPAPSVEIVHEDTGGESVLVPQRFLVGTLPDLLLSSFDFWRPRHGRLVGKMKPAARRQASSGAALVVELSDGGGAARVHRVTLSGPSRVEEARQLNALMHEEGEETARIGASTLVDLVRAPPNSTAWEVAGWALQLDDLSHVLVWTHDWLLRDAVDSHEGRRVDAVEFPRLGLTFTSSGEDGALRCDQHGGLSVARSPVGDQGSLLRLVRQIPRFVLLEDDVGELYVLVSVADRPRHTRQGAVELVRNDPEWMAGLRAQHRNQLFSVHSSHEFLTATTRVAELYLLLLHVLHGSYSSACAIAMTCAAAGPHPEFEEERIWEEVTTVLRNERCIDAAVLRLKIVLQLDRHRQSVPDGWDPGADLMIWTLHGSRSLAGQLLTPAEDAALLALFADFASVEGSAMPWELRVRSELYERILPHGSGAAVVDAVVPRTNGVLVPGPNLRGRTTLEDSVDESVLSLPPPSEVDIRAGLFDVEALPTQEFSWPTGDAAYPWLLRRLPLQLPADFLTLYELITSSRSVWLRPGDAPEVTGELLACLLSPQELEKSPALAGLVRMLEQHPDVAKKLPRCRGRDPVEFGSELVAALQSDSVKNSLRAPGTALGRPVHEGATSAAEWAIRRDEGRWMLCGTGGPEAPERATSGVHSARSCGSRASRLETGSLTNAQAESMIATLESFGDSRLPSMEWDFDCGRRALRNGAAVDDDWPGGSCGSGPSELWHICAELQGLPGMQELPLAQLPALASRPLLPVGLDSYVSFRQQAPRATAFSSVFSSLELEGCRMQATASGRELLRRLRQDIESLGQETTEPSFLGITAQTVTKMLACKDEVQNLLGNLDQLTEVLKMTLAQDRKDMLQAIRRTKELAGGQARVAQTDRGAQGDVEAARWAQQLGQLGGSCAALEFQDIMRILLFRGGLRLAMPHTAQLLSEQDVADVATGCLLALLLSARTVVCKRCIGQLGRLRGLLISQVGAENRGPHQESDRSHECALVECAQQAARELSTRQFCVDGTAYDPRLLCFEFVSQVVLREKQVSLVRTMVQAVEEGRSLVHQMLMGEGKTTVVTPLLVLLTATAERASIVCCPAALLEFTCRVLRERLRAALWRPVHLFEFSRSSPVSESLCLQLLHARQGRAVLCASPSSLKSLVLRLLLAVHEIDVQRGQEEDAAAAQKRSWRIWRRQPSHSEEQQERLAQFRLEARVLARCFRFMAKAVLTLDELDLLMHPLRSELHWPLGEQQQLDFTAAPGSQGASGLAGGASTAAGLHLTHSHVLGSQVGARWQVAFHLLDGLFCCQLPPGPAAASLGGQGAAARVLDRIRGAVRRGLEEKCLQASPHLALLSREFYTSELRPLLAEWMLIWLRHRHPWRHQDRDLLAYLCGAPGASERLRDLGDQRMKALNLARTWLGVLLPHLAGRIHRVHYGLLDEGSPAWNHEPPARRHLAVPFVGKDVPSDTSQFSHPDVQIGLTWLAYRFTGLRHGDFARALRCLCRMHRQETEVAPRFRRARKLYCAWVSAADAHVRGDIDGDARSAMPKDQGQLVLESGAASGAAQHAAGGGQLVPPLEWINVNDEAQVGLVSAVLRASPFLMEYYLHEDIFPQLLLHADTKLSASGQDLGSEIVCGSRLGFSGTPNDLLPRALGRCVYAQGDDARMVGTLTDPAVAALWPANEDWSALSLLELIAAQDPPLSMLIDVGALITGLSNREVAQTLLDRGLRFEAVVFFDPGGEQWLLRRGFQEAVRVAHCTLPPERRFVFYDQVHTTGMDLRHAPSACAAVTLGKDTTFRDFAQGAYRMRGIGRGQRLKVLLTPEVAARIRAEVPAAPGAAPRGEATLDRVCAWLLLQQASGEHSQQQLLRRQCIEHEGRRCAFRQLAGRFGQADLAAAGGACAGAGPARDERDSALDLFRDRVDYTVETEATGTAAEDADGSCSLDVLVGRVQPFLDEAGAAAVDGLRAGAAAGGGAAAVGDGVSAEWQRVLFTEMEQEHSLELFAEQEEEKEEQEEEQMEEVEDEPTVEARQTGQPWKALPPDGPPEPWALACLAKPPGDADPFYPASQFSLSPPKGGEELSASFPQGLHVSRNFHRPGARGQRRLRTPAVVLEWIPDAEALHGGGASNGTTGWGVAEAARSATRLQTTLDALGISERGFNEEDIGVLLSCLGIDASEAEVARVFRAVEGACGTGVPTADDVLKGLWQSHVLEVQPGRHYALLTLAEAEAVRMALHQRGGQDLLPEHPRCRAALRLLRRDPASLSVLDQSQGWQEAPFHWHQGVVSQCALFLGAETHFAHADLESLRRSLHGAKCKPEALRDFFLASYSVRRRPPLKLPLHGVPVARLFDSEKEHAKLQRKSAIREAYARMLDAGLSPEDAFRRLDQDGDGQVSARDLGVPLALSLGMPRQLMLRLFEALDHEAGQGLVTAAQWAQGFEVQGAHGPGGAAHADPVAPPDESSVPLSDLKRISIELVTPGHLLQPPTSRCGAPRGRRRGSTSVFGRRSRWRAAWCTSRDSD</sequence>
<evidence type="ECO:0000256" key="5">
    <source>
        <dbReference type="ARBA" id="ARBA00022801"/>
    </source>
</evidence>
<comment type="caution">
    <text evidence="9">The sequence shown here is derived from an EMBL/GenBank/DDBJ whole genome shotgun (WGS) entry which is preliminary data.</text>
</comment>
<feature type="region of interest" description="Disordered" evidence="7">
    <location>
        <begin position="3441"/>
        <end position="3463"/>
    </location>
</feature>
<dbReference type="InterPro" id="IPR051346">
    <property type="entry name" value="OTU_Deubiquitinase"/>
</dbReference>
<dbReference type="PROSITE" id="PS50222">
    <property type="entry name" value="EF_HAND_2"/>
    <property type="match status" value="1"/>
</dbReference>
<protein>
    <recommendedName>
        <fullName evidence="2">ubiquitinyl hydrolase 1</fullName>
        <ecNumber evidence="2">3.4.19.12</ecNumber>
    </recommendedName>
</protein>
<keyword evidence="10" id="KW-1185">Reference proteome</keyword>
<evidence type="ECO:0000259" key="8">
    <source>
        <dbReference type="PROSITE" id="PS50222"/>
    </source>
</evidence>
<evidence type="ECO:0000256" key="7">
    <source>
        <dbReference type="SAM" id="MobiDB-lite"/>
    </source>
</evidence>
<dbReference type="InterPro" id="IPR022105">
    <property type="entry name" value="DUF3645"/>
</dbReference>
<accession>A0ABN9V723</accession>
<evidence type="ECO:0000313" key="9">
    <source>
        <dbReference type="EMBL" id="CAK0868701.1"/>
    </source>
</evidence>
<feature type="domain" description="EF-hand" evidence="8">
    <location>
        <begin position="3378"/>
        <end position="3407"/>
    </location>
</feature>
<dbReference type="PANTHER" id="PTHR13367">
    <property type="entry name" value="UBIQUITIN THIOESTERASE"/>
    <property type="match status" value="1"/>
</dbReference>
<name>A0ABN9V723_9DINO</name>
<proteinExistence type="predicted"/>
<keyword evidence="5" id="KW-0378">Hydrolase</keyword>